<accession>M2W850</accession>
<dbReference type="GeneID" id="17090644"/>
<feature type="compositionally biased region" description="Basic and acidic residues" evidence="2">
    <location>
        <begin position="70"/>
        <end position="79"/>
    </location>
</feature>
<proteinExistence type="predicted"/>
<gene>
    <name evidence="3" type="ORF">Gasu_07870</name>
</gene>
<keyword evidence="4" id="KW-1185">Reference proteome</keyword>
<reference evidence="4" key="1">
    <citation type="journal article" date="2013" name="Science">
        <title>Gene transfer from bacteria and archaea facilitated evolution of an extremophilic eukaryote.</title>
        <authorList>
            <person name="Schonknecht G."/>
            <person name="Chen W.H."/>
            <person name="Ternes C.M."/>
            <person name="Barbier G.G."/>
            <person name="Shrestha R.P."/>
            <person name="Stanke M."/>
            <person name="Brautigam A."/>
            <person name="Baker B.J."/>
            <person name="Banfield J.F."/>
            <person name="Garavito R.M."/>
            <person name="Carr K."/>
            <person name="Wilkerson C."/>
            <person name="Rensing S.A."/>
            <person name="Gagneul D."/>
            <person name="Dickenson N.E."/>
            <person name="Oesterhelt C."/>
            <person name="Lercher M.J."/>
            <person name="Weber A.P."/>
        </authorList>
    </citation>
    <scope>NUCLEOTIDE SEQUENCE [LARGE SCALE GENOMIC DNA]</scope>
    <source>
        <strain evidence="4">074W</strain>
    </source>
</reference>
<dbReference type="Proteomes" id="UP000030680">
    <property type="component" value="Unassembled WGS sequence"/>
</dbReference>
<name>M2W850_GALSU</name>
<protein>
    <submittedName>
        <fullName evidence="3">Uncharacterized protein</fullName>
    </submittedName>
</protein>
<evidence type="ECO:0000256" key="1">
    <source>
        <dbReference type="SAM" id="Coils"/>
    </source>
</evidence>
<dbReference type="EMBL" id="KB454488">
    <property type="protein sequence ID" value="EME32041.1"/>
    <property type="molecule type" value="Genomic_DNA"/>
</dbReference>
<feature type="region of interest" description="Disordered" evidence="2">
    <location>
        <begin position="1"/>
        <end position="25"/>
    </location>
</feature>
<dbReference type="Gramene" id="EME32041">
    <property type="protein sequence ID" value="EME32041"/>
    <property type="gene ID" value="Gasu_07870"/>
</dbReference>
<evidence type="ECO:0000256" key="2">
    <source>
        <dbReference type="SAM" id="MobiDB-lite"/>
    </source>
</evidence>
<feature type="coiled-coil region" evidence="1">
    <location>
        <begin position="134"/>
        <end position="175"/>
    </location>
</feature>
<dbReference type="OrthoDB" id="10463695at2759"/>
<feature type="compositionally biased region" description="Polar residues" evidence="2">
    <location>
        <begin position="52"/>
        <end position="69"/>
    </location>
</feature>
<feature type="region of interest" description="Disordered" evidence="2">
    <location>
        <begin position="52"/>
        <end position="79"/>
    </location>
</feature>
<feature type="compositionally biased region" description="Polar residues" evidence="2">
    <location>
        <begin position="11"/>
        <end position="24"/>
    </location>
</feature>
<keyword evidence="1" id="KW-0175">Coiled coil</keyword>
<sequence>MAGGKRPYGFVSQSRRGTPTATKVDNNDRNLYKITVHPSNIWKMKSNATTWKPRGSSSALKVDSTQKQNDSLKDQDNKGRVENAIIQNAGLDENVNSSTRSDGIGSVDLVLKHRVVQAVENRFRDFSKVYEFYLQRFEAELESLDNRIIEQMKRRRKLEQQMTTCMNTSARLEEELAAIVYSRNRKQDKESNKSLVAPVCVEDNNWNEYDWEKRVERIERNFTNLQESSKNRERRKTTGVLSFANYQEQLNRLVGKTETLFGDAKDAVEKQDIVDKDLEQSLEKLENLAHTTESIKQFVERNIHIRSDAESLVKEQVSLITKQVCVEMRKITSNILKENNFRIGDMLKRNIEGYGNDLEVEFHDES</sequence>
<organism evidence="3 4">
    <name type="scientific">Galdieria sulphuraria</name>
    <name type="common">Red alga</name>
    <dbReference type="NCBI Taxonomy" id="130081"/>
    <lineage>
        <taxon>Eukaryota</taxon>
        <taxon>Rhodophyta</taxon>
        <taxon>Bangiophyceae</taxon>
        <taxon>Galdieriales</taxon>
        <taxon>Galdieriaceae</taxon>
        <taxon>Galdieria</taxon>
    </lineage>
</organism>
<evidence type="ECO:0000313" key="4">
    <source>
        <dbReference type="Proteomes" id="UP000030680"/>
    </source>
</evidence>
<dbReference type="AlphaFoldDB" id="M2W850"/>
<dbReference type="KEGG" id="gsl:Gasu_07870"/>
<dbReference type="RefSeq" id="XP_005708561.1">
    <property type="nucleotide sequence ID" value="XM_005708504.1"/>
</dbReference>
<evidence type="ECO:0000313" key="3">
    <source>
        <dbReference type="EMBL" id="EME32041.1"/>
    </source>
</evidence>